<feature type="domain" description="ABM" evidence="1">
    <location>
        <begin position="3"/>
        <end position="90"/>
    </location>
</feature>
<protein>
    <recommendedName>
        <fullName evidence="1">ABM domain-containing protein</fullName>
    </recommendedName>
</protein>
<dbReference type="InterPro" id="IPR011008">
    <property type="entry name" value="Dimeric_a/b-barrel"/>
</dbReference>
<organism evidence="2 3">
    <name type="scientific">Roseovarius atlanticus</name>
    <dbReference type="NCBI Taxonomy" id="1641875"/>
    <lineage>
        <taxon>Bacteria</taxon>
        <taxon>Pseudomonadati</taxon>
        <taxon>Pseudomonadota</taxon>
        <taxon>Alphaproteobacteria</taxon>
        <taxon>Rhodobacterales</taxon>
        <taxon>Roseobacteraceae</taxon>
        <taxon>Roseovarius</taxon>
    </lineage>
</organism>
<dbReference type="Pfam" id="PF03992">
    <property type="entry name" value="ABM"/>
    <property type="match status" value="1"/>
</dbReference>
<dbReference type="STRING" id="1641875.XM53_03225"/>
<dbReference type="Proteomes" id="UP000051295">
    <property type="component" value="Unassembled WGS sequence"/>
</dbReference>
<dbReference type="PATRIC" id="fig|1641875.4.peg.1748"/>
<comment type="caution">
    <text evidence="2">The sequence shown here is derived from an EMBL/GenBank/DDBJ whole genome shotgun (WGS) entry which is preliminary data.</text>
</comment>
<dbReference type="Gene3D" id="3.30.70.100">
    <property type="match status" value="1"/>
</dbReference>
<dbReference type="PANTHER" id="PTHR33336">
    <property type="entry name" value="QUINOL MONOOXYGENASE YGIN-RELATED"/>
    <property type="match status" value="1"/>
</dbReference>
<sequence>MSLSVFATIHPKPDCFDEARDAILGILDDTRAEAGCQHFTLHRNADSGTLHLTEIWDDQAAFDAHHAQAYTRAVFERYEHLLAAPVKLTFMHPLA</sequence>
<dbReference type="RefSeq" id="WP_057790167.1">
    <property type="nucleotide sequence ID" value="NZ_LAXJ01000002.1"/>
</dbReference>
<proteinExistence type="predicted"/>
<evidence type="ECO:0000259" key="1">
    <source>
        <dbReference type="PROSITE" id="PS51725"/>
    </source>
</evidence>
<dbReference type="GO" id="GO:0003824">
    <property type="term" value="F:catalytic activity"/>
    <property type="evidence" value="ECO:0007669"/>
    <property type="project" value="TreeGrafter"/>
</dbReference>
<dbReference type="InterPro" id="IPR050744">
    <property type="entry name" value="AI-2_Isomerase_LsrG"/>
</dbReference>
<dbReference type="OrthoDB" id="287932at2"/>
<dbReference type="AlphaFoldDB" id="A0A0T5P0T8"/>
<evidence type="ECO:0000313" key="2">
    <source>
        <dbReference type="EMBL" id="KRS14721.1"/>
    </source>
</evidence>
<name>A0A0T5P0T8_9RHOB</name>
<dbReference type="PANTHER" id="PTHR33336:SF15">
    <property type="entry name" value="ABM DOMAIN-CONTAINING PROTEIN"/>
    <property type="match status" value="1"/>
</dbReference>
<accession>A0A0T5P0T8</accession>
<gene>
    <name evidence="2" type="ORF">XM53_03225</name>
</gene>
<dbReference type="InterPro" id="IPR007138">
    <property type="entry name" value="ABM_dom"/>
</dbReference>
<evidence type="ECO:0000313" key="3">
    <source>
        <dbReference type="Proteomes" id="UP000051295"/>
    </source>
</evidence>
<keyword evidence="3" id="KW-1185">Reference proteome</keyword>
<dbReference type="PROSITE" id="PS51725">
    <property type="entry name" value="ABM"/>
    <property type="match status" value="1"/>
</dbReference>
<reference evidence="2 3" key="1">
    <citation type="submission" date="2015-04" db="EMBL/GenBank/DDBJ databases">
        <title>The draft genome sequence of Roseovarius sp.R12b.</title>
        <authorList>
            <person name="Li G."/>
            <person name="Lai Q."/>
            <person name="Shao Z."/>
            <person name="Yan P."/>
        </authorList>
    </citation>
    <scope>NUCLEOTIDE SEQUENCE [LARGE SCALE GENOMIC DNA]</scope>
    <source>
        <strain evidence="2 3">R12B</strain>
    </source>
</reference>
<dbReference type="EMBL" id="LAXJ01000002">
    <property type="protein sequence ID" value="KRS14721.1"/>
    <property type="molecule type" value="Genomic_DNA"/>
</dbReference>
<dbReference type="SUPFAM" id="SSF54909">
    <property type="entry name" value="Dimeric alpha+beta barrel"/>
    <property type="match status" value="1"/>
</dbReference>